<dbReference type="PRINTS" id="PR00337">
    <property type="entry name" value="LEUILEVALBP"/>
</dbReference>
<keyword evidence="2" id="KW-0813">Transport</keyword>
<evidence type="ECO:0000256" key="2">
    <source>
        <dbReference type="ARBA" id="ARBA00022448"/>
    </source>
</evidence>
<evidence type="ECO:0000256" key="1">
    <source>
        <dbReference type="ARBA" id="ARBA00010062"/>
    </source>
</evidence>
<name>E7N3Q4_9FIRM</name>
<dbReference type="InterPro" id="IPR000709">
    <property type="entry name" value="Leu_Ile_Val-bd"/>
</dbReference>
<feature type="chain" id="PRO_5038870821" evidence="5">
    <location>
        <begin position="37"/>
        <end position="401"/>
    </location>
</feature>
<dbReference type="CDD" id="cd06347">
    <property type="entry name" value="PBP1_ABC_LivK_ligand_binding-like"/>
    <property type="match status" value="1"/>
</dbReference>
<dbReference type="STRING" id="749551.HMPREF9555_01644"/>
<gene>
    <name evidence="7" type="ORF">HMPREF9555_01644</name>
</gene>
<keyword evidence="8" id="KW-1185">Reference proteome</keyword>
<keyword evidence="4" id="KW-0029">Amino-acid transport</keyword>
<comment type="caution">
    <text evidence="7">The sequence shown here is derived from an EMBL/GenBank/DDBJ whole genome shotgun (WGS) entry which is preliminary data.</text>
</comment>
<dbReference type="Proteomes" id="UP000004633">
    <property type="component" value="Unassembled WGS sequence"/>
</dbReference>
<dbReference type="PANTHER" id="PTHR30483">
    <property type="entry name" value="LEUCINE-SPECIFIC-BINDING PROTEIN"/>
    <property type="match status" value="1"/>
</dbReference>
<comment type="similarity">
    <text evidence="1">Belongs to the leucine-binding protein family.</text>
</comment>
<dbReference type="GO" id="GO:0006865">
    <property type="term" value="P:amino acid transport"/>
    <property type="evidence" value="ECO:0007669"/>
    <property type="project" value="UniProtKB-KW"/>
</dbReference>
<dbReference type="AlphaFoldDB" id="E7N3Q4"/>
<dbReference type="SUPFAM" id="SSF53822">
    <property type="entry name" value="Periplasmic binding protein-like I"/>
    <property type="match status" value="1"/>
</dbReference>
<evidence type="ECO:0000259" key="6">
    <source>
        <dbReference type="Pfam" id="PF13458"/>
    </source>
</evidence>
<evidence type="ECO:0000256" key="4">
    <source>
        <dbReference type="ARBA" id="ARBA00022970"/>
    </source>
</evidence>
<keyword evidence="7" id="KW-0675">Receptor</keyword>
<dbReference type="Gene3D" id="3.40.50.2300">
    <property type="match status" value="2"/>
</dbReference>
<dbReference type="EMBL" id="AECV01000035">
    <property type="protein sequence ID" value="EFW29239.1"/>
    <property type="molecule type" value="Genomic_DNA"/>
</dbReference>
<proteinExistence type="inferred from homology"/>
<protein>
    <submittedName>
        <fullName evidence="7">Receptor family ligand-binding protein</fullName>
    </submittedName>
</protein>
<sequence>MIMRTVKGGFRMKFGGKVQRLAAVFACTALLGTALAGCGDNGASSDEIKIGANFEMTGNTANYGISTLEGLKLAIKEANDAGGVNGKKIVLIEADNKSEAAESVNAATKLISDDHVRAIVGPATTANVIAESQVASDNKVPVIAPDATAVDVTVENGTVKPWIFRSCFIDPQQGDVMAKFALDTLKAKTAVIYLDNSTDYSKSLAQVFEKVFTAGGGQVVMTEAFLAKDQDFKATLTRLRGANADVIFVPAYYEEVGKIVKQAREIGISAPIIGTDGWDDAKVAELAGAAALNGTYFSTHYSDKDESVRPFIDAYQKEYGHAPNVFAALGYDAGKLLVDALKRAGSDDPEALQKAIAETKNLTVGTGTITMDAEHNPIKQAVILENKDGDRTVVAKIMPSM</sequence>
<accession>E7N3Q4</accession>
<dbReference type="Pfam" id="PF13458">
    <property type="entry name" value="Peripla_BP_6"/>
    <property type="match status" value="1"/>
</dbReference>
<dbReference type="InterPro" id="IPR051010">
    <property type="entry name" value="BCAA_transport"/>
</dbReference>
<dbReference type="HOGENOM" id="CLU_027128_6_1_9"/>
<organism evidence="7 8">
    <name type="scientific">Selenomonas artemidis F0399</name>
    <dbReference type="NCBI Taxonomy" id="749551"/>
    <lineage>
        <taxon>Bacteria</taxon>
        <taxon>Bacillati</taxon>
        <taxon>Bacillota</taxon>
        <taxon>Negativicutes</taxon>
        <taxon>Selenomonadales</taxon>
        <taxon>Selenomonadaceae</taxon>
        <taxon>Selenomonas</taxon>
    </lineage>
</organism>
<evidence type="ECO:0000256" key="5">
    <source>
        <dbReference type="SAM" id="SignalP"/>
    </source>
</evidence>
<evidence type="ECO:0000313" key="7">
    <source>
        <dbReference type="EMBL" id="EFW29239.1"/>
    </source>
</evidence>
<dbReference type="InterPro" id="IPR028082">
    <property type="entry name" value="Peripla_BP_I"/>
</dbReference>
<dbReference type="InterPro" id="IPR028081">
    <property type="entry name" value="Leu-bd"/>
</dbReference>
<reference evidence="7 8" key="1">
    <citation type="submission" date="2010-08" db="EMBL/GenBank/DDBJ databases">
        <authorList>
            <person name="Weinstock G."/>
            <person name="Sodergren E."/>
            <person name="Clifton S."/>
            <person name="Fulton L."/>
            <person name="Fulton B."/>
            <person name="Courtney L."/>
            <person name="Fronick C."/>
            <person name="Harrison M."/>
            <person name="Strong C."/>
            <person name="Farmer C."/>
            <person name="Delahaunty K."/>
            <person name="Markovic C."/>
            <person name="Hall O."/>
            <person name="Minx P."/>
            <person name="Tomlinson C."/>
            <person name="Mitreva M."/>
            <person name="Hou S."/>
            <person name="Chen J."/>
            <person name="Wollam A."/>
            <person name="Pepin K.H."/>
            <person name="Johnson M."/>
            <person name="Bhonagiri V."/>
            <person name="Zhang X."/>
            <person name="Suruliraj S."/>
            <person name="Warren W."/>
            <person name="Chinwalla A."/>
            <person name="Mardis E.R."/>
            <person name="Wilson R.K."/>
        </authorList>
    </citation>
    <scope>NUCLEOTIDE SEQUENCE [LARGE SCALE GENOMIC DNA]</scope>
    <source>
        <strain evidence="7 8">F0399</strain>
    </source>
</reference>
<evidence type="ECO:0000256" key="3">
    <source>
        <dbReference type="ARBA" id="ARBA00022729"/>
    </source>
</evidence>
<feature type="signal peptide" evidence="5">
    <location>
        <begin position="1"/>
        <end position="36"/>
    </location>
</feature>
<keyword evidence="3 5" id="KW-0732">Signal</keyword>
<evidence type="ECO:0000313" key="8">
    <source>
        <dbReference type="Proteomes" id="UP000004633"/>
    </source>
</evidence>
<dbReference type="PANTHER" id="PTHR30483:SF6">
    <property type="entry name" value="PERIPLASMIC BINDING PROTEIN OF ABC TRANSPORTER FOR NATURAL AMINO ACIDS"/>
    <property type="match status" value="1"/>
</dbReference>
<feature type="domain" description="Leucine-binding protein" evidence="6">
    <location>
        <begin position="47"/>
        <end position="382"/>
    </location>
</feature>